<dbReference type="FunFam" id="3.40.50.2000:FF:000108">
    <property type="entry name" value="UDP-glycosyltransferase 83A1"/>
    <property type="match status" value="1"/>
</dbReference>
<keyword evidence="2" id="KW-0808">Transferase</keyword>
<dbReference type="SMR" id="A0A2K2ATE4"/>
<accession>A0A2K2ATE4</accession>
<sequence>MGNPHILVIPYPEQGHIIPLLELSHCLASYGFKITFVNTQHNEERIRNASGLKVKGDTEDLIHLVSFSDGLESGEDRFKPGKRSETFLTLMPGKIEELIESINASDSDKISCILADQTIGWALELAEKKGIKRAAFCSAAAAMLVQGFSIPKLIEDGIIDKEGTPVKMQTIMLSPTMPAINTAQLVWACLGNMNSQKLFFALMVKNIQSMKLTEWLLCNSAYELEPGAFNLSPHIIPIGPLVASNRLGDSVGSFWQEDSTCLEWLDQQPPQSVIYLAFGSSTVLSPTQFQELALGLDLTNRPFLWVSRPDITNGTPNAFLQEFKDRVSPQGKIVTWAPQQNVLAHPSVACFVSHCGWNSVIEGVCNGVPFLCWPYFADQFFNQSYICDIWKVGLGFNKDEHGIITRGEIKNRVEQLLSNEEFKATSLELKETVMNSIKEGGSSYQNFKRFIEWIKA</sequence>
<evidence type="ECO:0000256" key="1">
    <source>
        <dbReference type="ARBA" id="ARBA00009995"/>
    </source>
</evidence>
<dbReference type="PANTHER" id="PTHR11926">
    <property type="entry name" value="GLUCOSYL/GLUCURONOSYL TRANSFERASES"/>
    <property type="match status" value="1"/>
</dbReference>
<feature type="domain" description="Glycosyltransferase N-terminal" evidence="3">
    <location>
        <begin position="6"/>
        <end position="69"/>
    </location>
</feature>
<keyword evidence="5" id="KW-1185">Reference proteome</keyword>
<dbReference type="Pfam" id="PF00201">
    <property type="entry name" value="UDPGT"/>
    <property type="match status" value="1"/>
</dbReference>
<dbReference type="InterPro" id="IPR058980">
    <property type="entry name" value="Glyco_transf_N"/>
</dbReference>
<organism evidence="4 5">
    <name type="scientific">Populus trichocarpa</name>
    <name type="common">Western balsam poplar</name>
    <name type="synonym">Populus balsamifera subsp. trichocarpa</name>
    <dbReference type="NCBI Taxonomy" id="3694"/>
    <lineage>
        <taxon>Eukaryota</taxon>
        <taxon>Viridiplantae</taxon>
        <taxon>Streptophyta</taxon>
        <taxon>Embryophyta</taxon>
        <taxon>Tracheophyta</taxon>
        <taxon>Spermatophyta</taxon>
        <taxon>Magnoliopsida</taxon>
        <taxon>eudicotyledons</taxon>
        <taxon>Gunneridae</taxon>
        <taxon>Pentapetalae</taxon>
        <taxon>rosids</taxon>
        <taxon>fabids</taxon>
        <taxon>Malpighiales</taxon>
        <taxon>Salicaceae</taxon>
        <taxon>Saliceae</taxon>
        <taxon>Populus</taxon>
    </lineage>
</organism>
<name>A0A2K2ATE4_POPTR</name>
<dbReference type="OrthoDB" id="5835829at2759"/>
<protein>
    <recommendedName>
        <fullName evidence="3">Glycosyltransferase N-terminal domain-containing protein</fullName>
    </recommendedName>
</protein>
<dbReference type="OMA" id="DGISCEN"/>
<comment type="similarity">
    <text evidence="1">Belongs to the UDP-glycosyltransferase family.</text>
</comment>
<proteinExistence type="inferred from homology"/>
<dbReference type="SUPFAM" id="SSF53756">
    <property type="entry name" value="UDP-Glycosyltransferase/glycogen phosphorylase"/>
    <property type="match status" value="1"/>
</dbReference>
<dbReference type="Proteomes" id="UP000006729">
    <property type="component" value="Chromosome 4"/>
</dbReference>
<dbReference type="Gene3D" id="3.40.50.2000">
    <property type="entry name" value="Glycogen Phosphorylase B"/>
    <property type="match status" value="2"/>
</dbReference>
<dbReference type="CDD" id="cd03784">
    <property type="entry name" value="GT1_Gtf-like"/>
    <property type="match status" value="1"/>
</dbReference>
<dbReference type="InterPro" id="IPR002213">
    <property type="entry name" value="UDP_glucos_trans"/>
</dbReference>
<evidence type="ECO:0000259" key="3">
    <source>
        <dbReference type="Pfam" id="PF26168"/>
    </source>
</evidence>
<evidence type="ECO:0000313" key="4">
    <source>
        <dbReference type="EMBL" id="PNT40802.1"/>
    </source>
</evidence>
<dbReference type="STRING" id="3694.A0A2K2ATE4"/>
<gene>
    <name evidence="4" type="ORF">POPTR_004G119700</name>
</gene>
<dbReference type="FunFam" id="3.40.50.2000:FF:000061">
    <property type="entry name" value="UDP-glycosyltransferase 83A1"/>
    <property type="match status" value="1"/>
</dbReference>
<dbReference type="GO" id="GO:0035251">
    <property type="term" value="F:UDP-glucosyltransferase activity"/>
    <property type="evidence" value="ECO:0000318"/>
    <property type="project" value="GO_Central"/>
</dbReference>
<dbReference type="PANTHER" id="PTHR11926:SF1555">
    <property type="entry name" value="UDP-GLYCOSYLTRANSFERASE 83A1-LIKE"/>
    <property type="match status" value="1"/>
</dbReference>
<dbReference type="EMBL" id="CM009293">
    <property type="protein sequence ID" value="PNT40802.1"/>
    <property type="molecule type" value="Genomic_DNA"/>
</dbReference>
<dbReference type="Pfam" id="PF26168">
    <property type="entry name" value="Glyco_transf_N"/>
    <property type="match status" value="1"/>
</dbReference>
<evidence type="ECO:0000313" key="5">
    <source>
        <dbReference type="Proteomes" id="UP000006729"/>
    </source>
</evidence>
<reference evidence="4 5" key="1">
    <citation type="journal article" date="2006" name="Science">
        <title>The genome of black cottonwood, Populus trichocarpa (Torr. &amp; Gray).</title>
        <authorList>
            <person name="Tuskan G.A."/>
            <person name="Difazio S."/>
            <person name="Jansson S."/>
            <person name="Bohlmann J."/>
            <person name="Grigoriev I."/>
            <person name="Hellsten U."/>
            <person name="Putnam N."/>
            <person name="Ralph S."/>
            <person name="Rombauts S."/>
            <person name="Salamov A."/>
            <person name="Schein J."/>
            <person name="Sterck L."/>
            <person name="Aerts A."/>
            <person name="Bhalerao R.R."/>
            <person name="Bhalerao R.P."/>
            <person name="Blaudez D."/>
            <person name="Boerjan W."/>
            <person name="Brun A."/>
            <person name="Brunner A."/>
            <person name="Busov V."/>
            <person name="Campbell M."/>
            <person name="Carlson J."/>
            <person name="Chalot M."/>
            <person name="Chapman J."/>
            <person name="Chen G.L."/>
            <person name="Cooper D."/>
            <person name="Coutinho P.M."/>
            <person name="Couturier J."/>
            <person name="Covert S."/>
            <person name="Cronk Q."/>
            <person name="Cunningham R."/>
            <person name="Davis J."/>
            <person name="Degroeve S."/>
            <person name="Dejardin A."/>
            <person name="Depamphilis C."/>
            <person name="Detter J."/>
            <person name="Dirks B."/>
            <person name="Dubchak I."/>
            <person name="Duplessis S."/>
            <person name="Ehlting J."/>
            <person name="Ellis B."/>
            <person name="Gendler K."/>
            <person name="Goodstein D."/>
            <person name="Gribskov M."/>
            <person name="Grimwood J."/>
            <person name="Groover A."/>
            <person name="Gunter L."/>
            <person name="Hamberger B."/>
            <person name="Heinze B."/>
            <person name="Helariutta Y."/>
            <person name="Henrissat B."/>
            <person name="Holligan D."/>
            <person name="Holt R."/>
            <person name="Huang W."/>
            <person name="Islam-Faridi N."/>
            <person name="Jones S."/>
            <person name="Jones-Rhoades M."/>
            <person name="Jorgensen R."/>
            <person name="Joshi C."/>
            <person name="Kangasjarvi J."/>
            <person name="Karlsson J."/>
            <person name="Kelleher C."/>
            <person name="Kirkpatrick R."/>
            <person name="Kirst M."/>
            <person name="Kohler A."/>
            <person name="Kalluri U."/>
            <person name="Larimer F."/>
            <person name="Leebens-Mack J."/>
            <person name="Leple J.C."/>
            <person name="Locascio P."/>
            <person name="Lou Y."/>
            <person name="Lucas S."/>
            <person name="Martin F."/>
            <person name="Montanini B."/>
            <person name="Napoli C."/>
            <person name="Nelson D.R."/>
            <person name="Nelson C."/>
            <person name="Nieminen K."/>
            <person name="Nilsson O."/>
            <person name="Pereda V."/>
            <person name="Peter G."/>
            <person name="Philippe R."/>
            <person name="Pilate G."/>
            <person name="Poliakov A."/>
            <person name="Razumovskaya J."/>
            <person name="Richardson P."/>
            <person name="Rinaldi C."/>
            <person name="Ritland K."/>
            <person name="Rouze P."/>
            <person name="Ryaboy D."/>
            <person name="Schmutz J."/>
            <person name="Schrader J."/>
            <person name="Segerman B."/>
            <person name="Shin H."/>
            <person name="Siddiqui A."/>
            <person name="Sterky F."/>
            <person name="Terry A."/>
            <person name="Tsai C.J."/>
            <person name="Uberbacher E."/>
            <person name="Unneberg P."/>
            <person name="Vahala J."/>
            <person name="Wall K."/>
            <person name="Wessler S."/>
            <person name="Yang G."/>
            <person name="Yin T."/>
            <person name="Douglas C."/>
            <person name="Marra M."/>
            <person name="Sandberg G."/>
            <person name="Van de Peer Y."/>
            <person name="Rokhsar D."/>
        </authorList>
    </citation>
    <scope>NUCLEOTIDE SEQUENCE [LARGE SCALE GENOMIC DNA]</scope>
    <source>
        <strain evidence="5">cv. Nisqually</strain>
    </source>
</reference>
<dbReference type="Gramene" id="Potri.004G119700.1.v4.1">
    <property type="protein sequence ID" value="Potri.004G119700.1.v4.1"/>
    <property type="gene ID" value="Potri.004G119700.v4.1"/>
</dbReference>
<dbReference type="InParanoid" id="A0A2K2ATE4"/>
<dbReference type="AlphaFoldDB" id="A0A2K2ATE4"/>
<evidence type="ECO:0000256" key="2">
    <source>
        <dbReference type="ARBA" id="ARBA00022679"/>
    </source>
</evidence>